<dbReference type="GO" id="GO:1903801">
    <property type="term" value="P:L-leucine import across plasma membrane"/>
    <property type="evidence" value="ECO:0007669"/>
    <property type="project" value="TreeGrafter"/>
</dbReference>
<dbReference type="GO" id="GO:0015180">
    <property type="term" value="F:L-alanine transmembrane transporter activity"/>
    <property type="evidence" value="ECO:0007669"/>
    <property type="project" value="TreeGrafter"/>
</dbReference>
<reference evidence="2" key="1">
    <citation type="submission" date="2018-06" db="EMBL/GenBank/DDBJ databases">
        <title>Genome assembly of Danube salmon.</title>
        <authorList>
            <person name="Macqueen D.J."/>
            <person name="Gundappa M.K."/>
        </authorList>
    </citation>
    <scope>NUCLEOTIDE SEQUENCE [LARGE SCALE GENOMIC DNA]</scope>
</reference>
<dbReference type="PANTHER" id="PTHR46673:SF3">
    <property type="entry name" value="SOLUTE CARRIER FAMILY 3 (AMINO ACID TRANSPORTER HEAVY CHAIN), MEMBER 2A-RELATED"/>
    <property type="match status" value="1"/>
</dbReference>
<dbReference type="GO" id="GO:0015190">
    <property type="term" value="F:L-leucine transmembrane transporter activity"/>
    <property type="evidence" value="ECO:0007669"/>
    <property type="project" value="TreeGrafter"/>
</dbReference>
<reference evidence="1" key="2">
    <citation type="submission" date="2025-08" db="UniProtKB">
        <authorList>
            <consortium name="Ensembl"/>
        </authorList>
    </citation>
    <scope>IDENTIFICATION</scope>
</reference>
<evidence type="ECO:0000313" key="2">
    <source>
        <dbReference type="Proteomes" id="UP000314982"/>
    </source>
</evidence>
<dbReference type="GO" id="GO:0015173">
    <property type="term" value="F:aromatic amino acid transmembrane transporter activity"/>
    <property type="evidence" value="ECO:0007669"/>
    <property type="project" value="TreeGrafter"/>
</dbReference>
<dbReference type="Ensembl" id="ENSHHUT00000021737.1">
    <property type="protein sequence ID" value="ENSHHUP00000020949.1"/>
    <property type="gene ID" value="ENSHHUG00000013137.1"/>
</dbReference>
<proteinExistence type="predicted"/>
<keyword evidence="2" id="KW-1185">Reference proteome</keyword>
<dbReference type="GO" id="GO:0016323">
    <property type="term" value="C:basolateral plasma membrane"/>
    <property type="evidence" value="ECO:0007669"/>
    <property type="project" value="TreeGrafter"/>
</dbReference>
<dbReference type="PANTHER" id="PTHR46673">
    <property type="entry name" value="4F2 CELL-SURFACE ANTIGEN HEAVY CHAIN"/>
    <property type="match status" value="1"/>
</dbReference>
<dbReference type="GO" id="GO:0016324">
    <property type="term" value="C:apical plasma membrane"/>
    <property type="evidence" value="ECO:0007669"/>
    <property type="project" value="TreeGrafter"/>
</dbReference>
<dbReference type="STRING" id="62062.ENSHHUP00000020949"/>
<evidence type="ECO:0008006" key="3">
    <source>
        <dbReference type="Google" id="ProtNLM"/>
    </source>
</evidence>
<accession>A0A4W5L668</accession>
<dbReference type="InterPro" id="IPR013780">
    <property type="entry name" value="Glyco_hydro_b"/>
</dbReference>
<sequence>MLFTLPGTPVFNYGDEIGILDRGGSTSPQMLWYTEAENQTTEVQTGYTRSWFKTLSALRGEERSLLHGDYFPFHSSSSSSLAFLRLWDQSERYLTAVNWGSTPATLYMVLNHPDLGLPQQAKVKLSTDPENLAADSSVSLDKLLLGPGQAVLLTFPFV</sequence>
<name>A0A4W5L668_9TELE</name>
<dbReference type="GeneTree" id="ENSGT00940000156646"/>
<dbReference type="Gene3D" id="2.60.40.1180">
    <property type="entry name" value="Golgi alpha-mannosidase II"/>
    <property type="match status" value="1"/>
</dbReference>
<organism evidence="1 2">
    <name type="scientific">Hucho hucho</name>
    <name type="common">huchen</name>
    <dbReference type="NCBI Taxonomy" id="62062"/>
    <lineage>
        <taxon>Eukaryota</taxon>
        <taxon>Metazoa</taxon>
        <taxon>Chordata</taxon>
        <taxon>Craniata</taxon>
        <taxon>Vertebrata</taxon>
        <taxon>Euteleostomi</taxon>
        <taxon>Actinopterygii</taxon>
        <taxon>Neopterygii</taxon>
        <taxon>Teleostei</taxon>
        <taxon>Protacanthopterygii</taxon>
        <taxon>Salmoniformes</taxon>
        <taxon>Salmonidae</taxon>
        <taxon>Salmoninae</taxon>
        <taxon>Hucho</taxon>
    </lineage>
</organism>
<dbReference type="Proteomes" id="UP000314982">
    <property type="component" value="Unassembled WGS sequence"/>
</dbReference>
<evidence type="ECO:0000313" key="1">
    <source>
        <dbReference type="Ensembl" id="ENSHHUP00000020949.1"/>
    </source>
</evidence>
<dbReference type="SUPFAM" id="SSF51445">
    <property type="entry name" value="(Trans)glycosidases"/>
    <property type="match status" value="1"/>
</dbReference>
<protein>
    <recommendedName>
        <fullName evidence="3">Glycosyl hydrolase family 13 catalytic domain-containing protein</fullName>
    </recommendedName>
</protein>
<reference evidence="1" key="3">
    <citation type="submission" date="2025-09" db="UniProtKB">
        <authorList>
            <consortium name="Ensembl"/>
        </authorList>
    </citation>
    <scope>IDENTIFICATION</scope>
</reference>
<dbReference type="AlphaFoldDB" id="A0A4W5L668"/>
<dbReference type="InterPro" id="IPR017853">
    <property type="entry name" value="GH"/>
</dbReference>
<dbReference type="Gene3D" id="3.20.20.80">
    <property type="entry name" value="Glycosidases"/>
    <property type="match status" value="1"/>
</dbReference>
<dbReference type="InterPro" id="IPR042280">
    <property type="entry name" value="SLC3A2"/>
</dbReference>
<dbReference type="GO" id="GO:0015823">
    <property type="term" value="P:phenylalanine transport"/>
    <property type="evidence" value="ECO:0007669"/>
    <property type="project" value="TreeGrafter"/>
</dbReference>
<dbReference type="GO" id="GO:1904273">
    <property type="term" value="P:L-alanine import across plasma membrane"/>
    <property type="evidence" value="ECO:0007669"/>
    <property type="project" value="TreeGrafter"/>
</dbReference>